<protein>
    <submittedName>
        <fullName evidence="2">Uncharacterized protein</fullName>
    </submittedName>
</protein>
<gene>
    <name evidence="2" type="ORF">P43SY_012117</name>
</gene>
<dbReference type="EMBL" id="JAKCXM010000721">
    <property type="protein sequence ID" value="KAJ0392097.1"/>
    <property type="molecule type" value="Genomic_DNA"/>
</dbReference>
<feature type="compositionally biased region" description="Basic and acidic residues" evidence="1">
    <location>
        <begin position="459"/>
        <end position="469"/>
    </location>
</feature>
<reference evidence="2" key="1">
    <citation type="submission" date="2021-12" db="EMBL/GenBank/DDBJ databases">
        <title>Prjna785345.</title>
        <authorList>
            <person name="Rujirawat T."/>
            <person name="Krajaejun T."/>
        </authorList>
    </citation>
    <scope>NUCLEOTIDE SEQUENCE</scope>
    <source>
        <strain evidence="2">Pi057C3</strain>
    </source>
</reference>
<keyword evidence="3" id="KW-1185">Reference proteome</keyword>
<organism evidence="2 3">
    <name type="scientific">Pythium insidiosum</name>
    <name type="common">Pythiosis disease agent</name>
    <dbReference type="NCBI Taxonomy" id="114742"/>
    <lineage>
        <taxon>Eukaryota</taxon>
        <taxon>Sar</taxon>
        <taxon>Stramenopiles</taxon>
        <taxon>Oomycota</taxon>
        <taxon>Peronosporomycetes</taxon>
        <taxon>Pythiales</taxon>
        <taxon>Pythiaceae</taxon>
        <taxon>Pythium</taxon>
    </lineage>
</organism>
<accession>A0AAD5L7K2</accession>
<sequence length="469" mass="51358">MTAAVEDERWDEWEDDEQDRAKQPASVPADPLDWRWDVDALLAELPGLPPVADDVLLATADDRVDASDRSVLDVAAVARETAVRAAAARRRLAAARGLAMVTQWHALALRQSLAGQRHDEGADHQIADLEEELRALAGDVWADEHATAAATAALRDDQLQEITALLHNALAVCDEDLLPFQQAWESVFAELPAHRLVVSSKWLRAAAELPTASVGDVGSELAPYLRQLLRVSAAETPLTLQELSEAETFQDTKDIQRDEVVVNGRLLAGAMGYGRVVEELEATLRETLAAALETTTTALSDDVQQTLPLVAQRLLHACNRTESGGSSYEILSRVVSNHSMDHVLIRPSSEKAPPLEMHVDVGPFAHHVTRTWCFGVRVVVSATTWYCICDANDPTVELFHVSATYSSRLAIALGLTPFGTPRLFRQDEGVVALEMTGTQQEHEETAQGDGLWSQPQEEDDKHVDFDALM</sequence>
<comment type="caution">
    <text evidence="2">The sequence shown here is derived from an EMBL/GenBank/DDBJ whole genome shotgun (WGS) entry which is preliminary data.</text>
</comment>
<feature type="compositionally biased region" description="Acidic residues" evidence="1">
    <location>
        <begin position="8"/>
        <end position="18"/>
    </location>
</feature>
<evidence type="ECO:0000313" key="2">
    <source>
        <dbReference type="EMBL" id="KAJ0392097.1"/>
    </source>
</evidence>
<name>A0AAD5L7K2_PYTIN</name>
<dbReference type="AlphaFoldDB" id="A0AAD5L7K2"/>
<evidence type="ECO:0000256" key="1">
    <source>
        <dbReference type="SAM" id="MobiDB-lite"/>
    </source>
</evidence>
<dbReference type="Proteomes" id="UP001209570">
    <property type="component" value="Unassembled WGS sequence"/>
</dbReference>
<feature type="region of interest" description="Disordered" evidence="1">
    <location>
        <begin position="436"/>
        <end position="469"/>
    </location>
</feature>
<proteinExistence type="predicted"/>
<evidence type="ECO:0000313" key="3">
    <source>
        <dbReference type="Proteomes" id="UP001209570"/>
    </source>
</evidence>
<feature type="region of interest" description="Disordered" evidence="1">
    <location>
        <begin position="1"/>
        <end position="30"/>
    </location>
</feature>